<dbReference type="KEGG" id="eff:skT53_29390"/>
<dbReference type="PANTHER" id="PTHR30419">
    <property type="entry name" value="HTH-TYPE TRANSCRIPTIONAL REGULATOR YBHD"/>
    <property type="match status" value="1"/>
</dbReference>
<gene>
    <name evidence="2" type="ORF">skT53_29390</name>
</gene>
<reference evidence="2 3" key="1">
    <citation type="submission" date="2020-08" db="EMBL/GenBank/DDBJ databases">
        <title>Complete Genome Sequence of Effusibacillus dendaii Strain skT53, Isolated from Farmland soil.</title>
        <authorList>
            <person name="Konishi T."/>
            <person name="Kawasaki H."/>
        </authorList>
    </citation>
    <scope>NUCLEOTIDE SEQUENCE [LARGE SCALE GENOMIC DNA]</scope>
    <source>
        <strain evidence="3">skT53</strain>
    </source>
</reference>
<keyword evidence="3" id="KW-1185">Reference proteome</keyword>
<dbReference type="AlphaFoldDB" id="A0A7I8DCX9"/>
<dbReference type="InterPro" id="IPR050950">
    <property type="entry name" value="HTH-type_LysR_regulators"/>
</dbReference>
<dbReference type="Proteomes" id="UP000593802">
    <property type="component" value="Chromosome"/>
</dbReference>
<accession>A0A7I8DCX9</accession>
<name>A0A7I8DCX9_9BACL</name>
<dbReference type="GO" id="GO:0005829">
    <property type="term" value="C:cytosol"/>
    <property type="evidence" value="ECO:0007669"/>
    <property type="project" value="TreeGrafter"/>
</dbReference>
<dbReference type="Pfam" id="PF03466">
    <property type="entry name" value="LysR_substrate"/>
    <property type="match status" value="1"/>
</dbReference>
<feature type="domain" description="LysR substrate-binding" evidence="1">
    <location>
        <begin position="2"/>
        <end position="89"/>
    </location>
</feature>
<dbReference type="GO" id="GO:0006355">
    <property type="term" value="P:regulation of DNA-templated transcription"/>
    <property type="evidence" value="ECO:0007669"/>
    <property type="project" value="TreeGrafter"/>
</dbReference>
<evidence type="ECO:0000259" key="1">
    <source>
        <dbReference type="Pfam" id="PF03466"/>
    </source>
</evidence>
<dbReference type="PANTHER" id="PTHR30419:SF8">
    <property type="entry name" value="NITROGEN ASSIMILATION TRANSCRIPTIONAL ACTIVATOR-RELATED"/>
    <property type="match status" value="1"/>
</dbReference>
<evidence type="ECO:0000313" key="3">
    <source>
        <dbReference type="Proteomes" id="UP000593802"/>
    </source>
</evidence>
<evidence type="ECO:0000313" key="2">
    <source>
        <dbReference type="EMBL" id="BCJ87954.1"/>
    </source>
</evidence>
<dbReference type="Gene3D" id="3.40.190.10">
    <property type="entry name" value="Periplasmic binding protein-like II"/>
    <property type="match status" value="2"/>
</dbReference>
<proteinExistence type="predicted"/>
<protein>
    <recommendedName>
        <fullName evidence="1">LysR substrate-binding domain-containing protein</fullName>
    </recommendedName>
</protein>
<organism evidence="2 3">
    <name type="scientific">Effusibacillus dendaii</name>
    <dbReference type="NCBI Taxonomy" id="2743772"/>
    <lineage>
        <taxon>Bacteria</taxon>
        <taxon>Bacillati</taxon>
        <taxon>Bacillota</taxon>
        <taxon>Bacilli</taxon>
        <taxon>Bacillales</taxon>
        <taxon>Alicyclobacillaceae</taxon>
        <taxon>Effusibacillus</taxon>
    </lineage>
</organism>
<dbReference type="SUPFAM" id="SSF53850">
    <property type="entry name" value="Periplasmic binding protein-like II"/>
    <property type="match status" value="1"/>
</dbReference>
<dbReference type="InterPro" id="IPR005119">
    <property type="entry name" value="LysR_subst-bd"/>
</dbReference>
<dbReference type="EMBL" id="AP023366">
    <property type="protein sequence ID" value="BCJ87954.1"/>
    <property type="molecule type" value="Genomic_DNA"/>
</dbReference>
<sequence length="98" mass="11095">MHDRIINACVQLGYTPKVACKSSQWDFIGEMVAADLGIALLPEIICKKLSDKEVVIIPLLDSIPWNLCMIWPKNQYVSFTTKEFIKVTRSLLEQPISS</sequence>